<dbReference type="AlphaFoldDB" id="A0A0W8I128"/>
<reference evidence="2 3" key="1">
    <citation type="submission" date="2015-12" db="EMBL/GenBank/DDBJ databases">
        <title>Serinicoccus chungangenesis strain CD08_5 genome sequencing and assembly.</title>
        <authorList>
            <person name="Chander A.M."/>
            <person name="Kaur G."/>
            <person name="Nair G.R."/>
            <person name="Dhawan D.K."/>
            <person name="Kochhar R.K."/>
            <person name="Mayilraj S."/>
            <person name="Bhadada S.K."/>
        </authorList>
    </citation>
    <scope>NUCLEOTIDE SEQUENCE [LARGE SCALE GENOMIC DNA]</scope>
    <source>
        <strain evidence="2 3">CD08_5</strain>
    </source>
</reference>
<dbReference type="Proteomes" id="UP000054837">
    <property type="component" value="Unassembled WGS sequence"/>
</dbReference>
<sequence length="279" mass="31122">MSPLADDQEAGGKGEVSRLGGISRLPRGSVIRATRGASDEATADLRDLAFLDELQTQAGMFIASFEDAMDAALQSSEFDAAVRHLQGALFAATIINRILDPHVRNREEWGSKADRTRLATERAARLRVLIDLDAPELSDSPLYDIRGVRDGLEHVDERLDRAYHSDEARHVGPWNVSDGSMVLRQIEGRDSDIDDDSSGLRLFLPLQGLLLYDRGVIDLFHLDEDMRVLQENCATAMESLRMRTRGGTFLDARVVTYVDEDNPLGRLMQWERVRRGSSS</sequence>
<feature type="region of interest" description="Disordered" evidence="1">
    <location>
        <begin position="1"/>
        <end position="21"/>
    </location>
</feature>
<proteinExistence type="predicted"/>
<evidence type="ECO:0000256" key="1">
    <source>
        <dbReference type="SAM" id="MobiDB-lite"/>
    </source>
</evidence>
<keyword evidence="3" id="KW-1185">Reference proteome</keyword>
<dbReference type="OrthoDB" id="5150392at2"/>
<evidence type="ECO:0000313" key="2">
    <source>
        <dbReference type="EMBL" id="KUG51433.1"/>
    </source>
</evidence>
<organism evidence="2 3">
    <name type="scientific">Serinicoccus chungangensis</name>
    <dbReference type="NCBI Taxonomy" id="767452"/>
    <lineage>
        <taxon>Bacteria</taxon>
        <taxon>Bacillati</taxon>
        <taxon>Actinomycetota</taxon>
        <taxon>Actinomycetes</taxon>
        <taxon>Micrococcales</taxon>
        <taxon>Ornithinimicrobiaceae</taxon>
        <taxon>Serinicoccus</taxon>
    </lineage>
</organism>
<gene>
    <name evidence="2" type="ORF">AVL62_08755</name>
</gene>
<evidence type="ECO:0000313" key="3">
    <source>
        <dbReference type="Proteomes" id="UP000054837"/>
    </source>
</evidence>
<dbReference type="RefSeq" id="WP_058892329.1">
    <property type="nucleotide sequence ID" value="NZ_LQBL01000032.1"/>
</dbReference>
<comment type="caution">
    <text evidence="2">The sequence shown here is derived from an EMBL/GenBank/DDBJ whole genome shotgun (WGS) entry which is preliminary data.</text>
</comment>
<name>A0A0W8I128_9MICO</name>
<protein>
    <submittedName>
        <fullName evidence="2">Uncharacterized protein</fullName>
    </submittedName>
</protein>
<dbReference type="STRING" id="767452.AVL62_08755"/>
<accession>A0A0W8I128</accession>
<dbReference type="EMBL" id="LQBL01000032">
    <property type="protein sequence ID" value="KUG51433.1"/>
    <property type="molecule type" value="Genomic_DNA"/>
</dbReference>